<dbReference type="Proteomes" id="UP000070394">
    <property type="component" value="Unassembled WGS sequence"/>
</dbReference>
<dbReference type="EMBL" id="LSDA01000126">
    <property type="protein sequence ID" value="KXB54498.1"/>
    <property type="molecule type" value="Genomic_DNA"/>
</dbReference>
<evidence type="ECO:0000313" key="3">
    <source>
        <dbReference type="Proteomes" id="UP000070394"/>
    </source>
</evidence>
<sequence>MKNDIDKIIERVEGVKFSRNVSRKFRELAEKLRVAAKKGELLISFQIFKKGIGYEDVGFPADFTTDREMLFAEVGARILEEEAERHEKDLIKRLREMKKAIEEVEA</sequence>
<name>A0A133ZGC0_9FIRM</name>
<proteinExistence type="predicted"/>
<dbReference type="RefSeq" id="WP_060931940.1">
    <property type="nucleotide sequence ID" value="NZ_KQ959842.1"/>
</dbReference>
<dbReference type="PATRIC" id="fig|467210.3.peg.2329"/>
<keyword evidence="1" id="KW-0175">Coiled coil</keyword>
<dbReference type="STRING" id="467210.HMPREF1866_02350"/>
<comment type="caution">
    <text evidence="2">The sequence shown here is derived from an EMBL/GenBank/DDBJ whole genome shotgun (WGS) entry which is preliminary data.</text>
</comment>
<organism evidence="2 3">
    <name type="scientific">Lachnoanaerobaculum saburreum</name>
    <dbReference type="NCBI Taxonomy" id="467210"/>
    <lineage>
        <taxon>Bacteria</taxon>
        <taxon>Bacillati</taxon>
        <taxon>Bacillota</taxon>
        <taxon>Clostridia</taxon>
        <taxon>Lachnospirales</taxon>
        <taxon>Lachnospiraceae</taxon>
        <taxon>Lachnoanaerobaculum</taxon>
    </lineage>
</organism>
<reference evidence="3" key="1">
    <citation type="submission" date="2016-01" db="EMBL/GenBank/DDBJ databases">
        <authorList>
            <person name="Mitreva M."/>
            <person name="Pepin K.H."/>
            <person name="Mihindukulasuriya K.A."/>
            <person name="Fulton R."/>
            <person name="Fronick C."/>
            <person name="O'Laughlin M."/>
            <person name="Miner T."/>
            <person name="Herter B."/>
            <person name="Rosa B.A."/>
            <person name="Cordes M."/>
            <person name="Tomlinson C."/>
            <person name="Wollam A."/>
            <person name="Palsikar V.B."/>
            <person name="Mardis E.R."/>
            <person name="Wilson R.K."/>
        </authorList>
    </citation>
    <scope>NUCLEOTIDE SEQUENCE [LARGE SCALE GENOMIC DNA]</scope>
    <source>
        <strain evidence="3">DNF00896</strain>
    </source>
</reference>
<accession>A0A133ZGC0</accession>
<evidence type="ECO:0000313" key="2">
    <source>
        <dbReference type="EMBL" id="KXB54498.1"/>
    </source>
</evidence>
<keyword evidence="3" id="KW-1185">Reference proteome</keyword>
<evidence type="ECO:0000256" key="1">
    <source>
        <dbReference type="SAM" id="Coils"/>
    </source>
</evidence>
<dbReference type="AlphaFoldDB" id="A0A133ZGC0"/>
<gene>
    <name evidence="2" type="ORF">HMPREF1866_02350</name>
</gene>
<feature type="coiled-coil region" evidence="1">
    <location>
        <begin position="76"/>
        <end position="103"/>
    </location>
</feature>
<protein>
    <submittedName>
        <fullName evidence="2">Uncharacterized protein</fullName>
    </submittedName>
</protein>